<comment type="caution">
    <text evidence="2">The sequence shown here is derived from an EMBL/GenBank/DDBJ whole genome shotgun (WGS) entry which is preliminary data.</text>
</comment>
<proteinExistence type="predicted"/>
<keyword evidence="1" id="KW-0812">Transmembrane</keyword>
<accession>A0AAV4NRC5</accession>
<organism evidence="2 3">
    <name type="scientific">Caerostris extrusa</name>
    <name type="common">Bark spider</name>
    <name type="synonym">Caerostris bankana</name>
    <dbReference type="NCBI Taxonomy" id="172846"/>
    <lineage>
        <taxon>Eukaryota</taxon>
        <taxon>Metazoa</taxon>
        <taxon>Ecdysozoa</taxon>
        <taxon>Arthropoda</taxon>
        <taxon>Chelicerata</taxon>
        <taxon>Arachnida</taxon>
        <taxon>Araneae</taxon>
        <taxon>Araneomorphae</taxon>
        <taxon>Entelegynae</taxon>
        <taxon>Araneoidea</taxon>
        <taxon>Araneidae</taxon>
        <taxon>Caerostris</taxon>
    </lineage>
</organism>
<gene>
    <name evidence="2" type="primary">AVEN_119119_1</name>
    <name evidence="2" type="ORF">CEXT_636481</name>
</gene>
<keyword evidence="1" id="KW-1133">Transmembrane helix</keyword>
<evidence type="ECO:0000313" key="2">
    <source>
        <dbReference type="EMBL" id="GIX86963.1"/>
    </source>
</evidence>
<evidence type="ECO:0000313" key="3">
    <source>
        <dbReference type="Proteomes" id="UP001054945"/>
    </source>
</evidence>
<feature type="transmembrane region" description="Helical" evidence="1">
    <location>
        <begin position="12"/>
        <end position="37"/>
    </location>
</feature>
<sequence length="88" mass="9593">MLHSDSNTCSRRVAIVGMAYASMLAPIISRCFLIIAAEMEGIHSHVSGFLQLMLSGFIFAVQIAMASYYWVMNSETKRSGPGASCTQK</sequence>
<feature type="transmembrane region" description="Helical" evidence="1">
    <location>
        <begin position="49"/>
        <end position="71"/>
    </location>
</feature>
<keyword evidence="1" id="KW-0472">Membrane</keyword>
<dbReference type="EMBL" id="BPLR01021189">
    <property type="protein sequence ID" value="GIX86963.1"/>
    <property type="molecule type" value="Genomic_DNA"/>
</dbReference>
<dbReference type="Proteomes" id="UP001054945">
    <property type="component" value="Unassembled WGS sequence"/>
</dbReference>
<protein>
    <submittedName>
        <fullName evidence="2">G_PROTEIN_RECEP_F3_4 domain-containing protein</fullName>
    </submittedName>
</protein>
<keyword evidence="3" id="KW-1185">Reference proteome</keyword>
<evidence type="ECO:0000256" key="1">
    <source>
        <dbReference type="SAM" id="Phobius"/>
    </source>
</evidence>
<dbReference type="AlphaFoldDB" id="A0AAV4NRC5"/>
<name>A0AAV4NRC5_CAEEX</name>
<reference evidence="2 3" key="1">
    <citation type="submission" date="2021-06" db="EMBL/GenBank/DDBJ databases">
        <title>Caerostris extrusa draft genome.</title>
        <authorList>
            <person name="Kono N."/>
            <person name="Arakawa K."/>
        </authorList>
    </citation>
    <scope>NUCLEOTIDE SEQUENCE [LARGE SCALE GENOMIC DNA]</scope>
</reference>